<evidence type="ECO:0000313" key="12">
    <source>
        <dbReference type="Proteomes" id="UP000593561"/>
    </source>
</evidence>
<dbReference type="AlphaFoldDB" id="A0A7J8RPZ7"/>
<dbReference type="PROSITE" id="PS01361">
    <property type="entry name" value="ZF_DOF_1"/>
    <property type="match status" value="1"/>
</dbReference>
<keyword evidence="6 9" id="KW-0804">Transcription</keyword>
<dbReference type="Pfam" id="PF02701">
    <property type="entry name" value="Zn_ribbon_Dof"/>
    <property type="match status" value="1"/>
</dbReference>
<keyword evidence="4 9" id="KW-0805">Transcription regulation</keyword>
<comment type="function">
    <text evidence="9">Transcription factor that binds specifically to a 5'-AA[AG]G-3' consensus core sequence.</text>
</comment>
<protein>
    <recommendedName>
        <fullName evidence="9">Dof zinc finger protein</fullName>
    </recommendedName>
</protein>
<dbReference type="PANTHER" id="PTHR31992:SF111">
    <property type="entry name" value="DOF ZINC FINGER PROTEIN DOF3.5"/>
    <property type="match status" value="1"/>
</dbReference>
<proteinExistence type="predicted"/>
<evidence type="ECO:0000256" key="4">
    <source>
        <dbReference type="ARBA" id="ARBA00023015"/>
    </source>
</evidence>
<reference evidence="11 12" key="1">
    <citation type="journal article" date="2019" name="Genome Biol. Evol.">
        <title>Insights into the evolution of the New World diploid cottons (Gossypium, subgenus Houzingenia) based on genome sequencing.</title>
        <authorList>
            <person name="Grover C.E."/>
            <person name="Arick M.A. 2nd"/>
            <person name="Thrash A."/>
            <person name="Conover J.L."/>
            <person name="Sanders W.S."/>
            <person name="Peterson D.G."/>
            <person name="Frelichowski J.E."/>
            <person name="Scheffler J.A."/>
            <person name="Scheffler B.E."/>
            <person name="Wendel J.F."/>
        </authorList>
    </citation>
    <scope>NUCLEOTIDE SEQUENCE [LARGE SCALE GENOMIC DNA]</scope>
    <source>
        <strain evidence="11">27</strain>
        <tissue evidence="11">Leaf</tissue>
    </source>
</reference>
<evidence type="ECO:0000256" key="1">
    <source>
        <dbReference type="ARBA" id="ARBA00022723"/>
    </source>
</evidence>
<evidence type="ECO:0000256" key="9">
    <source>
        <dbReference type="RuleBase" id="RU369094"/>
    </source>
</evidence>
<name>A0A7J8RPZ7_GOSDV</name>
<keyword evidence="1 9" id="KW-0479">Metal-binding</keyword>
<evidence type="ECO:0000259" key="10">
    <source>
        <dbReference type="PROSITE" id="PS50884"/>
    </source>
</evidence>
<gene>
    <name evidence="11" type="ORF">Godav_015792</name>
</gene>
<feature type="domain" description="Dof-type" evidence="10">
    <location>
        <begin position="84"/>
        <end position="138"/>
    </location>
</feature>
<dbReference type="GO" id="GO:0003677">
    <property type="term" value="F:DNA binding"/>
    <property type="evidence" value="ECO:0007669"/>
    <property type="project" value="UniProtKB-UniRule"/>
</dbReference>
<keyword evidence="12" id="KW-1185">Reference proteome</keyword>
<dbReference type="PROSITE" id="PS50884">
    <property type="entry name" value="ZF_DOF_2"/>
    <property type="match status" value="1"/>
</dbReference>
<evidence type="ECO:0000256" key="5">
    <source>
        <dbReference type="ARBA" id="ARBA00023125"/>
    </source>
</evidence>
<keyword evidence="7 8" id="KW-0539">Nucleus</keyword>
<keyword evidence="5 8" id="KW-0238">DNA-binding</keyword>
<comment type="subcellular location">
    <subcellularLocation>
        <location evidence="8 9">Nucleus</location>
    </subcellularLocation>
</comment>
<keyword evidence="3 9" id="KW-0862">Zinc</keyword>
<evidence type="ECO:0000256" key="7">
    <source>
        <dbReference type="ARBA" id="ARBA00023242"/>
    </source>
</evidence>
<evidence type="ECO:0000256" key="8">
    <source>
        <dbReference type="PROSITE-ProRule" id="PRU00071"/>
    </source>
</evidence>
<dbReference type="GO" id="GO:0003700">
    <property type="term" value="F:DNA-binding transcription factor activity"/>
    <property type="evidence" value="ECO:0007669"/>
    <property type="project" value="UniProtKB-UniRule"/>
</dbReference>
<keyword evidence="2 8" id="KW-0863">Zinc-finger</keyword>
<dbReference type="InterPro" id="IPR003851">
    <property type="entry name" value="Znf_Dof"/>
</dbReference>
<evidence type="ECO:0000256" key="6">
    <source>
        <dbReference type="ARBA" id="ARBA00023163"/>
    </source>
</evidence>
<evidence type="ECO:0000313" key="11">
    <source>
        <dbReference type="EMBL" id="MBA0615673.1"/>
    </source>
</evidence>
<dbReference type="GO" id="GO:0008270">
    <property type="term" value="F:zinc ion binding"/>
    <property type="evidence" value="ECO:0007669"/>
    <property type="project" value="UniProtKB-KW"/>
</dbReference>
<accession>A0A7J8RPZ7</accession>
<evidence type="ECO:0000256" key="3">
    <source>
        <dbReference type="ARBA" id="ARBA00022833"/>
    </source>
</evidence>
<sequence length="352" mass="39231">MRQINILDHMKQIVQYSSNNIVGCPLRGNSQSPVFLKAIFFERWTENFPTVGTPSGFYAGADQATELEAVFYGERMEAYVEISPNCPRCGSSNTKFCYYNNYSLTQPRYFCKGCRRYWTKGGSLRNVPVGGGCRKNRRGKSLLRLPTDGAPCNKSLSSDGVPCYDNKVNALSDSNTSSSMSDGSHIDLALLFANFLNNQQPENKSSFEVPELPTEFDPSREFPSLSNTNMESSLQLPEENGVTGCLTHSDFSTEYHLSNNDQIYHPGLDYLDRVQQCTGDETSNYALPPLPGDDLSSQEILWPNSHSSITHALHLQATQEPLLGTETQDPNLLFGNWSPFDLSSDDTFSTRT</sequence>
<dbReference type="InterPro" id="IPR045174">
    <property type="entry name" value="Dof"/>
</dbReference>
<dbReference type="PANTHER" id="PTHR31992">
    <property type="entry name" value="DOF ZINC FINGER PROTEIN DOF1.4-RELATED"/>
    <property type="match status" value="1"/>
</dbReference>
<comment type="caution">
    <text evidence="11">The sequence shown here is derived from an EMBL/GenBank/DDBJ whole genome shotgun (WGS) entry which is preliminary data.</text>
</comment>
<dbReference type="Proteomes" id="UP000593561">
    <property type="component" value="Unassembled WGS sequence"/>
</dbReference>
<evidence type="ECO:0000256" key="2">
    <source>
        <dbReference type="ARBA" id="ARBA00022771"/>
    </source>
</evidence>
<organism evidence="11 12">
    <name type="scientific">Gossypium davidsonii</name>
    <name type="common">Davidson's cotton</name>
    <name type="synonym">Gossypium klotzschianum subsp. davidsonii</name>
    <dbReference type="NCBI Taxonomy" id="34287"/>
    <lineage>
        <taxon>Eukaryota</taxon>
        <taxon>Viridiplantae</taxon>
        <taxon>Streptophyta</taxon>
        <taxon>Embryophyta</taxon>
        <taxon>Tracheophyta</taxon>
        <taxon>Spermatophyta</taxon>
        <taxon>Magnoliopsida</taxon>
        <taxon>eudicotyledons</taxon>
        <taxon>Gunneridae</taxon>
        <taxon>Pentapetalae</taxon>
        <taxon>rosids</taxon>
        <taxon>malvids</taxon>
        <taxon>Malvales</taxon>
        <taxon>Malvaceae</taxon>
        <taxon>Malvoideae</taxon>
        <taxon>Gossypium</taxon>
    </lineage>
</organism>
<dbReference type="GO" id="GO:0005634">
    <property type="term" value="C:nucleus"/>
    <property type="evidence" value="ECO:0007669"/>
    <property type="project" value="UniProtKB-SubCell"/>
</dbReference>
<dbReference type="EMBL" id="JABFAC010000006">
    <property type="protein sequence ID" value="MBA0615673.1"/>
    <property type="molecule type" value="Genomic_DNA"/>
</dbReference>